<keyword evidence="2" id="KW-1185">Reference proteome</keyword>
<evidence type="ECO:0000313" key="2">
    <source>
        <dbReference type="Proteomes" id="UP000018144"/>
    </source>
</evidence>
<organism evidence="1 2">
    <name type="scientific">Pyronema omphalodes (strain CBS 100304)</name>
    <name type="common">Pyronema confluens</name>
    <dbReference type="NCBI Taxonomy" id="1076935"/>
    <lineage>
        <taxon>Eukaryota</taxon>
        <taxon>Fungi</taxon>
        <taxon>Dikarya</taxon>
        <taxon>Ascomycota</taxon>
        <taxon>Pezizomycotina</taxon>
        <taxon>Pezizomycetes</taxon>
        <taxon>Pezizales</taxon>
        <taxon>Pyronemataceae</taxon>
        <taxon>Pyronema</taxon>
    </lineage>
</organism>
<dbReference type="EMBL" id="HF935280">
    <property type="protein sequence ID" value="CCX06138.1"/>
    <property type="molecule type" value="Genomic_DNA"/>
</dbReference>
<protein>
    <submittedName>
        <fullName evidence="1">Uncharacterized protein</fullName>
    </submittedName>
</protein>
<gene>
    <name evidence="1" type="ORF">PCON_05725</name>
</gene>
<proteinExistence type="predicted"/>
<sequence length="12" mass="1459">MCWQAIRGPIRK</sequence>
<evidence type="ECO:0000313" key="1">
    <source>
        <dbReference type="EMBL" id="CCX06138.1"/>
    </source>
</evidence>
<accession>U4L1N3</accession>
<dbReference type="Proteomes" id="UP000018144">
    <property type="component" value="Unassembled WGS sequence"/>
</dbReference>
<name>U4L1N3_PYROM</name>
<reference evidence="1 2" key="1">
    <citation type="journal article" date="2013" name="PLoS Genet.">
        <title>The genome and development-dependent transcriptomes of Pyronema confluens: a window into fungal evolution.</title>
        <authorList>
            <person name="Traeger S."/>
            <person name="Altegoer F."/>
            <person name="Freitag M."/>
            <person name="Gabaldon T."/>
            <person name="Kempken F."/>
            <person name="Kumar A."/>
            <person name="Marcet-Houben M."/>
            <person name="Poggeler S."/>
            <person name="Stajich J.E."/>
            <person name="Nowrousian M."/>
        </authorList>
    </citation>
    <scope>NUCLEOTIDE SEQUENCE [LARGE SCALE GENOMIC DNA]</scope>
    <source>
        <strain evidence="2">CBS 100304</strain>
        <tissue evidence="1">Vegetative mycelium</tissue>
    </source>
</reference>